<dbReference type="Gene3D" id="2.60.300.12">
    <property type="entry name" value="HesB-like domain"/>
    <property type="match status" value="1"/>
</dbReference>
<evidence type="ECO:0000313" key="3">
    <source>
        <dbReference type="EMBL" id="KYG34864.1"/>
    </source>
</evidence>
<dbReference type="AlphaFoldDB" id="A0A162F631"/>
<dbReference type="STRING" id="519424.AZF04_00590"/>
<dbReference type="Proteomes" id="UP000075806">
    <property type="component" value="Unassembled WGS sequence"/>
</dbReference>
<comment type="similarity">
    <text evidence="1">Belongs to the HesB/IscA family.</text>
</comment>
<dbReference type="InterPro" id="IPR000361">
    <property type="entry name" value="ATAP_core_dom"/>
</dbReference>
<dbReference type="SUPFAM" id="SSF89360">
    <property type="entry name" value="HesB-like domain"/>
    <property type="match status" value="1"/>
</dbReference>
<comment type="caution">
    <text evidence="3">The sequence shown here is derived from an EMBL/GenBank/DDBJ whole genome shotgun (WGS) entry which is preliminary data.</text>
</comment>
<dbReference type="PIRSF" id="PIRSF034852">
    <property type="entry name" value="UCP034852"/>
    <property type="match status" value="1"/>
</dbReference>
<gene>
    <name evidence="3" type="ORF">AZF04_00590</name>
</gene>
<evidence type="ECO:0000313" key="4">
    <source>
        <dbReference type="Proteomes" id="UP000075806"/>
    </source>
</evidence>
<sequence length="96" mass="11171">MNIQVTKPAVQWFKKEFDLKGEGEYIRFFARYGGCATIQKGFSLGVAIEEPSSAGSLVEIEGLKFFVEESDLWYFNDQHLNVKYSRKLDEIEFEYL</sequence>
<dbReference type="OrthoDB" id="1645729at2"/>
<reference evidence="3" key="1">
    <citation type="submission" date="2016-02" db="EMBL/GenBank/DDBJ databases">
        <title>Genome sequence of Bacillus trypoxylicola KCTC 13244(T).</title>
        <authorList>
            <person name="Jeong H."/>
            <person name="Park S.-H."/>
            <person name="Choi S.-K."/>
        </authorList>
    </citation>
    <scope>NUCLEOTIDE SEQUENCE [LARGE SCALE GENOMIC DNA]</scope>
    <source>
        <strain evidence="3">KCTC 13244</strain>
    </source>
</reference>
<evidence type="ECO:0000256" key="1">
    <source>
        <dbReference type="ARBA" id="ARBA00006718"/>
    </source>
</evidence>
<dbReference type="RefSeq" id="WP_045488562.1">
    <property type="nucleotide sequence ID" value="NZ_LTAO01000001.1"/>
</dbReference>
<feature type="domain" description="Core" evidence="2">
    <location>
        <begin position="1"/>
        <end position="93"/>
    </location>
</feature>
<dbReference type="EMBL" id="LTAO01000001">
    <property type="protein sequence ID" value="KYG34864.1"/>
    <property type="molecule type" value="Genomic_DNA"/>
</dbReference>
<keyword evidence="4" id="KW-1185">Reference proteome</keyword>
<accession>A0A162F631</accession>
<organism evidence="3 4">
    <name type="scientific">Alkalihalobacillus trypoxylicola</name>
    <dbReference type="NCBI Taxonomy" id="519424"/>
    <lineage>
        <taxon>Bacteria</taxon>
        <taxon>Bacillati</taxon>
        <taxon>Bacillota</taxon>
        <taxon>Bacilli</taxon>
        <taxon>Bacillales</taxon>
        <taxon>Bacillaceae</taxon>
        <taxon>Alkalihalobacillus</taxon>
    </lineage>
</organism>
<protein>
    <recommendedName>
        <fullName evidence="2">Core domain-containing protein</fullName>
    </recommendedName>
</protein>
<dbReference type="InterPro" id="IPR035903">
    <property type="entry name" value="HesB-like_dom_sf"/>
</dbReference>
<evidence type="ECO:0000259" key="2">
    <source>
        <dbReference type="Pfam" id="PF01521"/>
    </source>
</evidence>
<dbReference type="InterPro" id="IPR008326">
    <property type="entry name" value="PdhI-like"/>
</dbReference>
<name>A0A162F631_9BACI</name>
<dbReference type="Pfam" id="PF01521">
    <property type="entry name" value="Fe-S_biosyn"/>
    <property type="match status" value="1"/>
</dbReference>
<proteinExistence type="inferred from homology"/>